<dbReference type="AlphaFoldDB" id="A0A6I1E026"/>
<reference evidence="1 2" key="1">
    <citation type="submission" date="2019-10" db="EMBL/GenBank/DDBJ databases">
        <title>Muricauda olearia CL-SS4 JCM15563 genome.</title>
        <authorList>
            <person name="Liu L."/>
        </authorList>
    </citation>
    <scope>NUCLEOTIDE SEQUENCE [LARGE SCALE GENOMIC DNA]</scope>
    <source>
        <strain evidence="1 2">CL-SS4</strain>
    </source>
</reference>
<comment type="caution">
    <text evidence="1">The sequence shown here is derived from an EMBL/GenBank/DDBJ whole genome shotgun (WGS) entry which is preliminary data.</text>
</comment>
<accession>A0A6I1E026</accession>
<proteinExistence type="predicted"/>
<organism evidence="1 2">
    <name type="scientific">Flagellimonas olearia</name>
    <dbReference type="NCBI Taxonomy" id="552546"/>
    <lineage>
        <taxon>Bacteria</taxon>
        <taxon>Pseudomonadati</taxon>
        <taxon>Bacteroidota</taxon>
        <taxon>Flavobacteriia</taxon>
        <taxon>Flavobacteriales</taxon>
        <taxon>Flavobacteriaceae</taxon>
        <taxon>Flagellimonas</taxon>
    </lineage>
</organism>
<dbReference type="RefSeq" id="WP_152132330.1">
    <property type="nucleotide sequence ID" value="NZ_WELG01000002.1"/>
</dbReference>
<sequence>MKKSTLFYLLIIPAFISHVFAQEVLFEKQLPTDFKVKSTYQITNLSDYEMSLFFADNKKMLATLVNSNLEEVGSFEASTFPKEYNIPFGAQKKGNNLFIFYLTNRSKDEFGVVEVDFNSSSTKSEPLDLKFKKETFLQAFDHNGKVHILSIQDKSSILNFYVFDDQGGYSKKTLDLTHEKFRYWDNSIVDIYTLMSQPFGGKVEELLVKIDASTPNSLETSAAASKLFLEKDAFYLTFESNRSYSQVIQIDPEDFGYGITTFNKPYIANAPAWKKSNSFIYKGHYLGVTATNNILKFEIKDYNSRDVLQTYTIEKNKDIDFKNTPIGVDGSLYGNNLREIENENRFLRDVSDDEIGVSIYPANENHIVSLGSFKKVKIPIIGYAFPITEIGFLNVTGFAYFNVTNSHSTYFKSIFNQNFEHQKGNVPQNSFDKISSYLENNKDIDSKDVFKSREETILGYITDENVYKMVTF</sequence>
<dbReference type="Proteomes" id="UP000429785">
    <property type="component" value="Unassembled WGS sequence"/>
</dbReference>
<dbReference type="EMBL" id="WELG01000002">
    <property type="protein sequence ID" value="KAB7528962.1"/>
    <property type="molecule type" value="Genomic_DNA"/>
</dbReference>
<name>A0A6I1E026_9FLAO</name>
<evidence type="ECO:0000313" key="1">
    <source>
        <dbReference type="EMBL" id="KAB7528962.1"/>
    </source>
</evidence>
<dbReference type="OrthoDB" id="912496at2"/>
<protein>
    <submittedName>
        <fullName evidence="1">Uncharacterized protein</fullName>
    </submittedName>
</protein>
<gene>
    <name evidence="1" type="ORF">F8C76_14025</name>
</gene>
<evidence type="ECO:0000313" key="2">
    <source>
        <dbReference type="Proteomes" id="UP000429785"/>
    </source>
</evidence>